<evidence type="ECO:0000256" key="6">
    <source>
        <dbReference type="ARBA" id="ARBA00023180"/>
    </source>
</evidence>
<gene>
    <name evidence="8" type="ORF">PYW07_007824</name>
</gene>
<feature type="signal peptide" evidence="7">
    <location>
        <begin position="1"/>
        <end position="29"/>
    </location>
</feature>
<dbReference type="EMBL" id="JARGEI010000011">
    <property type="protein sequence ID" value="KAJ8723844.1"/>
    <property type="molecule type" value="Genomic_DNA"/>
</dbReference>
<dbReference type="InterPro" id="IPR001563">
    <property type="entry name" value="Peptidase_S10"/>
</dbReference>
<dbReference type="Pfam" id="PF00450">
    <property type="entry name" value="Peptidase_S10"/>
    <property type="match status" value="1"/>
</dbReference>
<evidence type="ECO:0000256" key="2">
    <source>
        <dbReference type="ARBA" id="ARBA00022645"/>
    </source>
</evidence>
<accession>A0AAD8DUA0</accession>
<organism evidence="8 9">
    <name type="scientific">Mythimna separata</name>
    <name type="common">Oriental armyworm</name>
    <name type="synonym">Pseudaletia separata</name>
    <dbReference type="NCBI Taxonomy" id="271217"/>
    <lineage>
        <taxon>Eukaryota</taxon>
        <taxon>Metazoa</taxon>
        <taxon>Ecdysozoa</taxon>
        <taxon>Arthropoda</taxon>
        <taxon>Hexapoda</taxon>
        <taxon>Insecta</taxon>
        <taxon>Pterygota</taxon>
        <taxon>Neoptera</taxon>
        <taxon>Endopterygota</taxon>
        <taxon>Lepidoptera</taxon>
        <taxon>Glossata</taxon>
        <taxon>Ditrysia</taxon>
        <taxon>Noctuoidea</taxon>
        <taxon>Noctuidae</taxon>
        <taxon>Noctuinae</taxon>
        <taxon>Hadenini</taxon>
        <taxon>Mythimna</taxon>
    </lineage>
</organism>
<sequence length="474" mass="53857">MNIMFQFSTKILRGFLCLMLNLLLGSVYSGQCSVHGDYLTRGDHHDSPLILTPLIDHGETKQAKKLSEVDPSLFAGVNSHAAYITVDKLRKWNLFFWYFPAQGVDLESTPLIIWLQGGPGASSLFGLFQEIGPLQIVNGSVQVANTRWGSNYSLLFIDNPVGTGFSFSEGGKYVTNQNQVGRCLLKFIQQFLQVFPELRKAPLFIAGESYAGKYIPAFGHHIHHSKDTTINLRGLMIGSGWIDPPTMMHYSEWALQVGLLDHKQAEDLNKLESDARWNWKNGNISAYTENALKAMTMFYTIVPVNVYNYMNGEPADFPSPVESPLETFLNKAEVQKALHVKKKFYEFNQIVFDWLRSDEFRTVKQWLEELVEHYGVMCYNGQLDLVVPYALSVRTYRSLQWSGRQGYLDAPRQFIYDEENSSRINSFVKSSGNFMEAMVIGAGHLVSTDQPRAAKQIIDMFINIHKYLPQNDLV</sequence>
<dbReference type="PANTHER" id="PTHR11802">
    <property type="entry name" value="SERINE PROTEASE FAMILY S10 SERINE CARBOXYPEPTIDASE"/>
    <property type="match status" value="1"/>
</dbReference>
<keyword evidence="9" id="KW-1185">Reference proteome</keyword>
<protein>
    <recommendedName>
        <fullName evidence="7">Carboxypeptidase</fullName>
        <ecNumber evidence="7">3.4.16.-</ecNumber>
    </recommendedName>
</protein>
<dbReference type="PROSITE" id="PS00131">
    <property type="entry name" value="CARBOXYPEPT_SER_SER"/>
    <property type="match status" value="1"/>
</dbReference>
<evidence type="ECO:0000256" key="4">
    <source>
        <dbReference type="ARBA" id="ARBA00022729"/>
    </source>
</evidence>
<proteinExistence type="inferred from homology"/>
<dbReference type="GO" id="GO:0006508">
    <property type="term" value="P:proteolysis"/>
    <property type="evidence" value="ECO:0007669"/>
    <property type="project" value="UniProtKB-KW"/>
</dbReference>
<dbReference type="PANTHER" id="PTHR11802:SF472">
    <property type="entry name" value="SERINE CARBOXYPEPTIDASE CPVL-RELATED"/>
    <property type="match status" value="1"/>
</dbReference>
<evidence type="ECO:0000256" key="7">
    <source>
        <dbReference type="RuleBase" id="RU361156"/>
    </source>
</evidence>
<evidence type="ECO:0000256" key="5">
    <source>
        <dbReference type="ARBA" id="ARBA00022801"/>
    </source>
</evidence>
<comment type="similarity">
    <text evidence="1 7">Belongs to the peptidase S10 family.</text>
</comment>
<keyword evidence="2 7" id="KW-0121">Carboxypeptidase</keyword>
<evidence type="ECO:0000313" key="9">
    <source>
        <dbReference type="Proteomes" id="UP001231518"/>
    </source>
</evidence>
<keyword evidence="5 7" id="KW-0378">Hydrolase</keyword>
<reference evidence="8" key="1">
    <citation type="submission" date="2023-03" db="EMBL/GenBank/DDBJ databases">
        <title>Chromosome-level genomes of two armyworms, Mythimna separata and Mythimna loreyi, provide insights into the biosynthesis and reception of sex pheromones.</title>
        <authorList>
            <person name="Zhao H."/>
        </authorList>
    </citation>
    <scope>NUCLEOTIDE SEQUENCE</scope>
    <source>
        <strain evidence="8">BeijingLab</strain>
        <tissue evidence="8">Pupa</tissue>
    </source>
</reference>
<evidence type="ECO:0000256" key="3">
    <source>
        <dbReference type="ARBA" id="ARBA00022670"/>
    </source>
</evidence>
<dbReference type="PRINTS" id="PR00724">
    <property type="entry name" value="CRBOXYPTASEC"/>
</dbReference>
<dbReference type="InterPro" id="IPR018202">
    <property type="entry name" value="Ser_caboxypep_ser_AS"/>
</dbReference>
<keyword evidence="3 7" id="KW-0645">Protease</keyword>
<evidence type="ECO:0000256" key="1">
    <source>
        <dbReference type="ARBA" id="ARBA00009431"/>
    </source>
</evidence>
<dbReference type="GO" id="GO:0004185">
    <property type="term" value="F:serine-type carboxypeptidase activity"/>
    <property type="evidence" value="ECO:0007669"/>
    <property type="project" value="UniProtKB-UniRule"/>
</dbReference>
<keyword evidence="4 7" id="KW-0732">Signal</keyword>
<feature type="chain" id="PRO_5041784466" description="Carboxypeptidase" evidence="7">
    <location>
        <begin position="30"/>
        <end position="474"/>
    </location>
</feature>
<dbReference type="SUPFAM" id="SSF53474">
    <property type="entry name" value="alpha/beta-Hydrolases"/>
    <property type="match status" value="1"/>
</dbReference>
<evidence type="ECO:0000313" key="8">
    <source>
        <dbReference type="EMBL" id="KAJ8723844.1"/>
    </source>
</evidence>
<dbReference type="AlphaFoldDB" id="A0AAD8DUA0"/>
<name>A0AAD8DUA0_MYTSE</name>
<dbReference type="InterPro" id="IPR029058">
    <property type="entry name" value="AB_hydrolase_fold"/>
</dbReference>
<keyword evidence="6" id="KW-0325">Glycoprotein</keyword>
<dbReference type="Proteomes" id="UP001231518">
    <property type="component" value="Chromosome 20"/>
</dbReference>
<comment type="caution">
    <text evidence="8">The sequence shown here is derived from an EMBL/GenBank/DDBJ whole genome shotgun (WGS) entry which is preliminary data.</text>
</comment>
<dbReference type="EC" id="3.4.16.-" evidence="7"/>
<dbReference type="Gene3D" id="3.40.50.1820">
    <property type="entry name" value="alpha/beta hydrolase"/>
    <property type="match status" value="1"/>
</dbReference>